<dbReference type="EMBL" id="MN740294">
    <property type="protein sequence ID" value="QHT98603.1"/>
    <property type="molecule type" value="Genomic_DNA"/>
</dbReference>
<accession>A0A6C0J4N0</accession>
<sequence length="141" mass="15730">MSELKKSYEKLSQKIHPEQTMLFATDSPQLEDRNPIVFIPASRLEFSTTNEYIPPHKYGICSTSGNLWATADASVPYFEDCFLDRFSVKLDNSGNIVNTTGVNVKVTTGKGGSEEGSFNSESYLLYVGNRCLSFGIYESFL</sequence>
<name>A0A6C0J4N0_9ZZZZ</name>
<evidence type="ECO:0000313" key="1">
    <source>
        <dbReference type="EMBL" id="QHT98603.1"/>
    </source>
</evidence>
<organism evidence="1">
    <name type="scientific">viral metagenome</name>
    <dbReference type="NCBI Taxonomy" id="1070528"/>
    <lineage>
        <taxon>unclassified sequences</taxon>
        <taxon>metagenomes</taxon>
        <taxon>organismal metagenomes</taxon>
    </lineage>
</organism>
<reference evidence="1" key="1">
    <citation type="journal article" date="2020" name="Nature">
        <title>Giant virus diversity and host interactions through global metagenomics.</title>
        <authorList>
            <person name="Schulz F."/>
            <person name="Roux S."/>
            <person name="Paez-Espino D."/>
            <person name="Jungbluth S."/>
            <person name="Walsh D.A."/>
            <person name="Denef V.J."/>
            <person name="McMahon K.D."/>
            <person name="Konstantinidis K.T."/>
            <person name="Eloe-Fadrosh E.A."/>
            <person name="Kyrpides N.C."/>
            <person name="Woyke T."/>
        </authorList>
    </citation>
    <scope>NUCLEOTIDE SEQUENCE</scope>
    <source>
        <strain evidence="1">GVMAG-M-3300025676-16</strain>
    </source>
</reference>
<protein>
    <submittedName>
        <fullName evidence="1">Uncharacterized protein</fullName>
    </submittedName>
</protein>
<dbReference type="AlphaFoldDB" id="A0A6C0J4N0"/>
<proteinExistence type="predicted"/>